<proteinExistence type="predicted"/>
<dbReference type="STRING" id="1392250.A0A2I2FVY5"/>
<organism evidence="2 3">
    <name type="scientific">Aspergillus steynii IBT 23096</name>
    <dbReference type="NCBI Taxonomy" id="1392250"/>
    <lineage>
        <taxon>Eukaryota</taxon>
        <taxon>Fungi</taxon>
        <taxon>Dikarya</taxon>
        <taxon>Ascomycota</taxon>
        <taxon>Pezizomycotina</taxon>
        <taxon>Eurotiomycetes</taxon>
        <taxon>Eurotiomycetidae</taxon>
        <taxon>Eurotiales</taxon>
        <taxon>Aspergillaceae</taxon>
        <taxon>Aspergillus</taxon>
        <taxon>Aspergillus subgen. Circumdati</taxon>
    </lineage>
</organism>
<dbReference type="AlphaFoldDB" id="A0A2I2FVY5"/>
<dbReference type="GeneID" id="36557675"/>
<sequence length="165" mass="16200">MSATTSVASTTSAATSASATCTGSIWELPTKDIACGLPKSGNATDILDKCCKPAKVSEYNSGCGLYCLAQEQSAGDLTDCFRDQGAKDGEFFCSGGNSSLTATASVPSKTGDSDSDSSSTGTSTGSSASSTSSDSAAIALSQPISKSGLGLLAMLACSALMGVVA</sequence>
<dbReference type="VEuPathDB" id="FungiDB:P170DRAFT_440036"/>
<dbReference type="EMBL" id="MSFO01000008">
    <property type="protein sequence ID" value="PLB44800.1"/>
    <property type="molecule type" value="Genomic_DNA"/>
</dbReference>
<accession>A0A2I2FVY5</accession>
<dbReference type="Proteomes" id="UP000234275">
    <property type="component" value="Unassembled WGS sequence"/>
</dbReference>
<comment type="caution">
    <text evidence="2">The sequence shown here is derived from an EMBL/GenBank/DDBJ whole genome shotgun (WGS) entry which is preliminary data.</text>
</comment>
<evidence type="ECO:0000313" key="2">
    <source>
        <dbReference type="EMBL" id="PLB44800.1"/>
    </source>
</evidence>
<keyword evidence="3" id="KW-1185">Reference proteome</keyword>
<feature type="compositionally biased region" description="Low complexity" evidence="1">
    <location>
        <begin position="116"/>
        <end position="134"/>
    </location>
</feature>
<dbReference type="RefSeq" id="XP_024700102.1">
    <property type="nucleotide sequence ID" value="XM_024849976.1"/>
</dbReference>
<name>A0A2I2FVY5_9EURO</name>
<gene>
    <name evidence="2" type="ORF">P170DRAFT_440036</name>
</gene>
<evidence type="ECO:0000313" key="3">
    <source>
        <dbReference type="Proteomes" id="UP000234275"/>
    </source>
</evidence>
<feature type="region of interest" description="Disordered" evidence="1">
    <location>
        <begin position="102"/>
        <end position="134"/>
    </location>
</feature>
<evidence type="ECO:0000256" key="1">
    <source>
        <dbReference type="SAM" id="MobiDB-lite"/>
    </source>
</evidence>
<reference evidence="2 3" key="1">
    <citation type="submission" date="2016-12" db="EMBL/GenBank/DDBJ databases">
        <title>The genomes of Aspergillus section Nigri reveals drivers in fungal speciation.</title>
        <authorList>
            <consortium name="DOE Joint Genome Institute"/>
            <person name="Vesth T.C."/>
            <person name="Nybo J."/>
            <person name="Theobald S."/>
            <person name="Brandl J."/>
            <person name="Frisvad J.C."/>
            <person name="Nielsen K.F."/>
            <person name="Lyhne E.K."/>
            <person name="Kogle M.E."/>
            <person name="Kuo A."/>
            <person name="Riley R."/>
            <person name="Clum A."/>
            <person name="Nolan M."/>
            <person name="Lipzen A."/>
            <person name="Salamov A."/>
            <person name="Henrissat B."/>
            <person name="Wiebenga A."/>
            <person name="De Vries R.P."/>
            <person name="Grigoriev I.V."/>
            <person name="Mortensen U.H."/>
            <person name="Andersen M.R."/>
            <person name="Baker S.E."/>
        </authorList>
    </citation>
    <scope>NUCLEOTIDE SEQUENCE [LARGE SCALE GENOMIC DNA]</scope>
    <source>
        <strain evidence="2 3">IBT 23096</strain>
    </source>
</reference>
<dbReference type="OrthoDB" id="3520229at2759"/>
<protein>
    <submittedName>
        <fullName evidence="2">Uncharacterized protein</fullName>
    </submittedName>
</protein>